<name>A0A286UDA1_9AGAM</name>
<dbReference type="InterPro" id="IPR036291">
    <property type="entry name" value="NAD(P)-bd_dom_sf"/>
</dbReference>
<evidence type="ECO:0000259" key="2">
    <source>
        <dbReference type="Pfam" id="PF05368"/>
    </source>
</evidence>
<keyword evidence="1" id="KW-1133">Transmembrane helix</keyword>
<dbReference type="CDD" id="cd05271">
    <property type="entry name" value="NDUFA9_like_SDR_a"/>
    <property type="match status" value="1"/>
</dbReference>
<reference evidence="3 4" key="1">
    <citation type="journal article" date="2017" name="Mol. Ecol.">
        <title>Comparative and population genomic landscape of Phellinus noxius: A hypervariable fungus causing root rot in trees.</title>
        <authorList>
            <person name="Chung C.L."/>
            <person name="Lee T.J."/>
            <person name="Akiba M."/>
            <person name="Lee H.H."/>
            <person name="Kuo T.H."/>
            <person name="Liu D."/>
            <person name="Ke H.M."/>
            <person name="Yokoi T."/>
            <person name="Roa M.B."/>
            <person name="Lu M.J."/>
            <person name="Chang Y.Y."/>
            <person name="Ann P.J."/>
            <person name="Tsai J.N."/>
            <person name="Chen C.Y."/>
            <person name="Tzean S.S."/>
            <person name="Ota Y."/>
            <person name="Hattori T."/>
            <person name="Sahashi N."/>
            <person name="Liou R.F."/>
            <person name="Kikuchi T."/>
            <person name="Tsai I.J."/>
        </authorList>
    </citation>
    <scope>NUCLEOTIDE SEQUENCE [LARGE SCALE GENOMIC DNA]</scope>
    <source>
        <strain evidence="3 4">FFPRI411160</strain>
    </source>
</reference>
<keyword evidence="1" id="KW-0472">Membrane</keyword>
<dbReference type="OrthoDB" id="275457at2759"/>
<gene>
    <name evidence="3" type="ORF">PNOK_0756800</name>
</gene>
<dbReference type="InParanoid" id="A0A286UDA1"/>
<dbReference type="InterPro" id="IPR008030">
    <property type="entry name" value="NmrA-like"/>
</dbReference>
<dbReference type="EMBL" id="NBII01000007">
    <property type="protein sequence ID" value="PAV17504.1"/>
    <property type="molecule type" value="Genomic_DNA"/>
</dbReference>
<evidence type="ECO:0000313" key="4">
    <source>
        <dbReference type="Proteomes" id="UP000217199"/>
    </source>
</evidence>
<dbReference type="PANTHER" id="PTHR12126">
    <property type="entry name" value="NADH-UBIQUINONE OXIDOREDUCTASE 39 KDA SUBUNIT-RELATED"/>
    <property type="match status" value="1"/>
</dbReference>
<dbReference type="AlphaFoldDB" id="A0A286UDA1"/>
<feature type="transmembrane region" description="Helical" evidence="1">
    <location>
        <begin position="20"/>
        <end position="45"/>
    </location>
</feature>
<dbReference type="Gene3D" id="3.40.50.720">
    <property type="entry name" value="NAD(P)-binding Rossmann-like Domain"/>
    <property type="match status" value="1"/>
</dbReference>
<dbReference type="PANTHER" id="PTHR12126:SF11">
    <property type="entry name" value="NADH DEHYDROGENASE [UBIQUINONE] 1 ALPHA SUBCOMPLEX SUBUNIT 9, MITOCHONDRIAL"/>
    <property type="match status" value="1"/>
</dbReference>
<evidence type="ECO:0000256" key="1">
    <source>
        <dbReference type="SAM" id="Phobius"/>
    </source>
</evidence>
<keyword evidence="1" id="KW-0812">Transmembrane</keyword>
<keyword evidence="4" id="KW-1185">Reference proteome</keyword>
<dbReference type="Pfam" id="PF05368">
    <property type="entry name" value="NmrA"/>
    <property type="match status" value="1"/>
</dbReference>
<dbReference type="Proteomes" id="UP000217199">
    <property type="component" value="Unassembled WGS sequence"/>
</dbReference>
<dbReference type="GO" id="GO:0005739">
    <property type="term" value="C:mitochondrion"/>
    <property type="evidence" value="ECO:0007669"/>
    <property type="project" value="TreeGrafter"/>
</dbReference>
<dbReference type="STRING" id="2282107.A0A286UDA1"/>
<proteinExistence type="predicted"/>
<feature type="domain" description="NmrA-like" evidence="2">
    <location>
        <begin position="81"/>
        <end position="226"/>
    </location>
</feature>
<protein>
    <submittedName>
        <fullName evidence="3">NADH dehydrogenase</fullName>
    </submittedName>
</protein>
<comment type="caution">
    <text evidence="3">The sequence shown here is derived from an EMBL/GenBank/DDBJ whole genome shotgun (WGS) entry which is preliminary data.</text>
</comment>
<dbReference type="SUPFAM" id="SSF51735">
    <property type="entry name" value="NAD(P)-binding Rossmann-fold domains"/>
    <property type="match status" value="1"/>
</dbReference>
<evidence type="ECO:0000313" key="3">
    <source>
        <dbReference type="EMBL" id="PAV17504.1"/>
    </source>
</evidence>
<sequence>MSSSEDLAFTNSLPSLECLLIYPWLAVATAMFASASSILGSGMGLQAINTAKRGLHDLATTASRKPIISYGTPGRSAVSGHTVTVFGCTGFLGRYVVSKIAKMGTRVIIPYREEDEKRHLKVMGDLGQIIPLEWDLRNEQQIAECLRHSDTVYNLVGRNYETKNFDYHSVHVKGAKSIARIAAENGVENFIQLSHLNANPDSASKFYATKFEGEEMVKEVFPNATIIRPATMFGYEDRLLQNMPMWPIWWKLNHGETKIRPVHVLDVAQVLANLLSKPLPSSTINLPGPSTLTHAYLLDLISTITYIPPSKAPVLPKPIALALAKASQKIWWPTVCPDEIERRLIDDVDTPGDWNLVNVEPDEIETFAIRYLRRFRSADNFTRPVVLPKYRPSFSVE</sequence>
<dbReference type="GO" id="GO:0044877">
    <property type="term" value="F:protein-containing complex binding"/>
    <property type="evidence" value="ECO:0007669"/>
    <property type="project" value="TreeGrafter"/>
</dbReference>
<accession>A0A286UDA1</accession>
<organism evidence="3 4">
    <name type="scientific">Pyrrhoderma noxium</name>
    <dbReference type="NCBI Taxonomy" id="2282107"/>
    <lineage>
        <taxon>Eukaryota</taxon>
        <taxon>Fungi</taxon>
        <taxon>Dikarya</taxon>
        <taxon>Basidiomycota</taxon>
        <taxon>Agaricomycotina</taxon>
        <taxon>Agaricomycetes</taxon>
        <taxon>Hymenochaetales</taxon>
        <taxon>Hymenochaetaceae</taxon>
        <taxon>Pyrrhoderma</taxon>
    </lineage>
</organism>
<dbReference type="InterPro" id="IPR051207">
    <property type="entry name" value="ComplexI_NDUFA9_subunit"/>
</dbReference>